<evidence type="ECO:0000256" key="1">
    <source>
        <dbReference type="ARBA" id="ARBA00022679"/>
    </source>
</evidence>
<dbReference type="EMBL" id="FONV01000033">
    <property type="protein sequence ID" value="SFF94052.1"/>
    <property type="molecule type" value="Genomic_DNA"/>
</dbReference>
<feature type="domain" description="N-acetyltransferase" evidence="3">
    <location>
        <begin position="7"/>
        <end position="166"/>
    </location>
</feature>
<dbReference type="SUPFAM" id="SSF55729">
    <property type="entry name" value="Acyl-CoA N-acyltransferases (Nat)"/>
    <property type="match status" value="2"/>
</dbReference>
<evidence type="ECO:0000313" key="4">
    <source>
        <dbReference type="EMBL" id="SFF94052.1"/>
    </source>
</evidence>
<dbReference type="InterPro" id="IPR016181">
    <property type="entry name" value="Acyl_CoA_acyltransferase"/>
</dbReference>
<dbReference type="Pfam" id="PF00583">
    <property type="entry name" value="Acetyltransf_1"/>
    <property type="match status" value="1"/>
</dbReference>
<evidence type="ECO:0000259" key="3">
    <source>
        <dbReference type="PROSITE" id="PS51186"/>
    </source>
</evidence>
<dbReference type="PANTHER" id="PTHR43877">
    <property type="entry name" value="AMINOALKYLPHOSPHONATE N-ACETYLTRANSFERASE-RELATED-RELATED"/>
    <property type="match status" value="1"/>
</dbReference>
<keyword evidence="5" id="KW-1185">Reference proteome</keyword>
<keyword evidence="2" id="KW-0012">Acyltransferase</keyword>
<protein>
    <submittedName>
        <fullName evidence="4">Acetyltransferase (GNAT) family protein</fullName>
    </submittedName>
</protein>
<dbReference type="GO" id="GO:0016747">
    <property type="term" value="F:acyltransferase activity, transferring groups other than amino-acyl groups"/>
    <property type="evidence" value="ECO:0007669"/>
    <property type="project" value="InterPro"/>
</dbReference>
<dbReference type="InterPro" id="IPR050832">
    <property type="entry name" value="Bact_Acetyltransf"/>
</dbReference>
<reference evidence="4 5" key="1">
    <citation type="submission" date="2016-10" db="EMBL/GenBank/DDBJ databases">
        <authorList>
            <person name="de Groot N.N."/>
        </authorList>
    </citation>
    <scope>NUCLEOTIDE SEQUENCE [LARGE SCALE GENOMIC DNA]</scope>
    <source>
        <strain evidence="4 5">DSM 43019</strain>
    </source>
</reference>
<dbReference type="STRING" id="35752.SAMN05421541_1337"/>
<dbReference type="Proteomes" id="UP000199645">
    <property type="component" value="Unassembled WGS sequence"/>
</dbReference>
<evidence type="ECO:0000256" key="2">
    <source>
        <dbReference type="ARBA" id="ARBA00023315"/>
    </source>
</evidence>
<organism evidence="4 5">
    <name type="scientific">Actinoplanes philippinensis</name>
    <dbReference type="NCBI Taxonomy" id="35752"/>
    <lineage>
        <taxon>Bacteria</taxon>
        <taxon>Bacillati</taxon>
        <taxon>Actinomycetota</taxon>
        <taxon>Actinomycetes</taxon>
        <taxon>Micromonosporales</taxon>
        <taxon>Micromonosporaceae</taxon>
        <taxon>Actinoplanes</taxon>
    </lineage>
</organism>
<dbReference type="InterPro" id="IPR000182">
    <property type="entry name" value="GNAT_dom"/>
</dbReference>
<keyword evidence="1 4" id="KW-0808">Transferase</keyword>
<dbReference type="OrthoDB" id="4119890at2"/>
<evidence type="ECO:0000313" key="5">
    <source>
        <dbReference type="Proteomes" id="UP000199645"/>
    </source>
</evidence>
<dbReference type="Gene3D" id="3.40.630.30">
    <property type="match status" value="1"/>
</dbReference>
<dbReference type="CDD" id="cd04301">
    <property type="entry name" value="NAT_SF"/>
    <property type="match status" value="1"/>
</dbReference>
<dbReference type="PROSITE" id="PS51186">
    <property type="entry name" value="GNAT"/>
    <property type="match status" value="1"/>
</dbReference>
<proteinExistence type="predicted"/>
<dbReference type="AlphaFoldDB" id="A0A1I2MRG2"/>
<gene>
    <name evidence="4" type="ORF">SAMN05421541_1337</name>
</gene>
<name>A0A1I2MRG2_9ACTN</name>
<accession>A0A1I2MRG2</accession>
<sequence>MATLLRMEIRKLTAFDGAEAQTWYDARHAGATADRHAALVTGRATELRSLAANDTNPNRHREAWGAWNGDTCVGGMLVEWALQENPHRAEIDIAVPVPHRRQGVGAALWEAGAQRAASAGRTTVNVEVHVPRGRLLGEWPGGRFALARGFVSGLAEDRLVLDLPVPEQTLDRYERPAPGYGAHSWHGPMPATWLPALAELVSEMSADVPTGDLDVAAARWDAERVGTNQERLTTIGYALITTVITTGGGEPAGYTQLLVDGDGVHVHQDDTYIRRAHRGHRLGGLAKARNLRELAARHPHARHVHTWTAESNDAMQAINDRFGFRPVETSHSMESSIG</sequence>